<protein>
    <submittedName>
        <fullName evidence="2">Uncharacterized protein</fullName>
    </submittedName>
</protein>
<evidence type="ECO:0000256" key="1">
    <source>
        <dbReference type="SAM" id="Phobius"/>
    </source>
</evidence>
<dbReference type="AlphaFoldDB" id="A0A8W8LYT2"/>
<organism evidence="2 3">
    <name type="scientific">Magallana gigas</name>
    <name type="common">Pacific oyster</name>
    <name type="synonym">Crassostrea gigas</name>
    <dbReference type="NCBI Taxonomy" id="29159"/>
    <lineage>
        <taxon>Eukaryota</taxon>
        <taxon>Metazoa</taxon>
        <taxon>Spiralia</taxon>
        <taxon>Lophotrochozoa</taxon>
        <taxon>Mollusca</taxon>
        <taxon>Bivalvia</taxon>
        <taxon>Autobranchia</taxon>
        <taxon>Pteriomorphia</taxon>
        <taxon>Ostreida</taxon>
        <taxon>Ostreoidea</taxon>
        <taxon>Ostreidae</taxon>
        <taxon>Magallana</taxon>
    </lineage>
</organism>
<dbReference type="EnsemblMetazoa" id="G30474.1">
    <property type="protein sequence ID" value="G30474.1:cds"/>
    <property type="gene ID" value="G30474"/>
</dbReference>
<dbReference type="PANTHER" id="PTHR39069">
    <property type="entry name" value="ECDYSONE-INDUCIBLE GENE E1, ISOFORM A"/>
    <property type="match status" value="1"/>
</dbReference>
<feature type="transmembrane region" description="Helical" evidence="1">
    <location>
        <begin position="457"/>
        <end position="480"/>
    </location>
</feature>
<accession>A0A8W8LYT2</accession>
<keyword evidence="1" id="KW-0472">Membrane</keyword>
<evidence type="ECO:0000313" key="2">
    <source>
        <dbReference type="EnsemblMetazoa" id="G30474.1:cds"/>
    </source>
</evidence>
<dbReference type="Proteomes" id="UP000005408">
    <property type="component" value="Unassembled WGS sequence"/>
</dbReference>
<name>A0A8W8LYT2_MAGGI</name>
<keyword evidence="1" id="KW-1133">Transmembrane helix</keyword>
<sequence length="601" mass="67537">MPIVKTEKYFQKVSFVLLLLATLKYPLCAYMFVGDYQYLDFLSLMKSGSGCKHPTSKDRCLIFMKEMVNSSAKSKLTKAQVKYTAFGRTYTFDLKHPPCKSAINSQNVEMMLICEGQTVGNGITCKSSADCDIKMEVCSRYQAIDQQICIPKRHINESCDVHSTCYDNNSECKYYGHSGTCQCLHDHKEIDGQCVKIGLALGENCLKEDQCSGTKYASRCLRNQTTETKVCSCMKGYIVSGSNCIKGGLSLNETCEIHQQCSSTEKANTCSSYGISQPTCRCNYGYIEKQSRCYRKNLHLFESCDWSEQCTGSHGANECKFVEGQRICYCPDGKGILKGSCFKVGLTLDEPCYVDGQCTGTPISGVCMANINTERVCHCNQEYIRYNESCLQANKSMYEDCDIDIQCNGTHEGGVCKELGHRKLCVCANGYTEDNSKFTCHKAKATTSWIDEKENKLLLIAVGGFVGMMMCSISTIFLALKVRIQNRRRFKKDRSTCIPTESIHYSIAENSNIRFIEKAQSENNHGNHQNENNYDKANSIQERETEPLYNFSEPEPYGEENHYDGTYCHLYKKSLMMSADLYGIQNSMSVSSPSTMEAESS</sequence>
<keyword evidence="1" id="KW-0812">Transmembrane</keyword>
<evidence type="ECO:0000313" key="3">
    <source>
        <dbReference type="Proteomes" id="UP000005408"/>
    </source>
</evidence>
<reference evidence="2" key="1">
    <citation type="submission" date="2022-08" db="UniProtKB">
        <authorList>
            <consortium name="EnsemblMetazoa"/>
        </authorList>
    </citation>
    <scope>IDENTIFICATION</scope>
    <source>
        <strain evidence="2">05x7-T-G4-1.051#20</strain>
    </source>
</reference>
<dbReference type="PANTHER" id="PTHR39069:SF8">
    <property type="entry name" value="FI17111P1"/>
    <property type="match status" value="1"/>
</dbReference>
<keyword evidence="3" id="KW-1185">Reference proteome</keyword>
<proteinExistence type="predicted"/>